<protein>
    <submittedName>
        <fullName evidence="1">Uncharacterized protein</fullName>
    </submittedName>
</protein>
<organism evidence="1">
    <name type="scientific">Arundo donax</name>
    <name type="common">Giant reed</name>
    <name type="synonym">Donax arundinaceus</name>
    <dbReference type="NCBI Taxonomy" id="35708"/>
    <lineage>
        <taxon>Eukaryota</taxon>
        <taxon>Viridiplantae</taxon>
        <taxon>Streptophyta</taxon>
        <taxon>Embryophyta</taxon>
        <taxon>Tracheophyta</taxon>
        <taxon>Spermatophyta</taxon>
        <taxon>Magnoliopsida</taxon>
        <taxon>Liliopsida</taxon>
        <taxon>Poales</taxon>
        <taxon>Poaceae</taxon>
        <taxon>PACMAD clade</taxon>
        <taxon>Arundinoideae</taxon>
        <taxon>Arundineae</taxon>
        <taxon>Arundo</taxon>
    </lineage>
</organism>
<proteinExistence type="predicted"/>
<sequence>MPFPPVLSSSHQNRIFLGHKLVASGWVFCLNKCSFPKVTKRSTWLYTLINSLYTVVVQMCLE</sequence>
<evidence type="ECO:0000313" key="1">
    <source>
        <dbReference type="EMBL" id="JAE17179.1"/>
    </source>
</evidence>
<reference evidence="1" key="1">
    <citation type="submission" date="2014-09" db="EMBL/GenBank/DDBJ databases">
        <authorList>
            <person name="Magalhaes I.L.F."/>
            <person name="Oliveira U."/>
            <person name="Santos F.R."/>
            <person name="Vidigal T.H.D.A."/>
            <person name="Brescovit A.D."/>
            <person name="Santos A.J."/>
        </authorList>
    </citation>
    <scope>NUCLEOTIDE SEQUENCE</scope>
    <source>
        <tissue evidence="1">Shoot tissue taken approximately 20 cm above the soil surface</tissue>
    </source>
</reference>
<name>A0A0A9G148_ARUDO</name>
<reference evidence="1" key="2">
    <citation type="journal article" date="2015" name="Data Brief">
        <title>Shoot transcriptome of the giant reed, Arundo donax.</title>
        <authorList>
            <person name="Barrero R.A."/>
            <person name="Guerrero F.D."/>
            <person name="Moolhuijzen P."/>
            <person name="Goolsby J.A."/>
            <person name="Tidwell J."/>
            <person name="Bellgard S.E."/>
            <person name="Bellgard M.I."/>
        </authorList>
    </citation>
    <scope>NUCLEOTIDE SEQUENCE</scope>
    <source>
        <tissue evidence="1">Shoot tissue taken approximately 20 cm above the soil surface</tissue>
    </source>
</reference>
<dbReference type="AlphaFoldDB" id="A0A0A9G148"/>
<dbReference type="EMBL" id="GBRH01180717">
    <property type="protein sequence ID" value="JAE17179.1"/>
    <property type="molecule type" value="Transcribed_RNA"/>
</dbReference>
<accession>A0A0A9G148</accession>